<dbReference type="PATRIC" id="fig|81408.3.peg.1142"/>
<dbReference type="EMBL" id="LQYS01000013">
    <property type="protein sequence ID" value="KYD19120.1"/>
    <property type="molecule type" value="Genomic_DNA"/>
</dbReference>
<gene>
    <name evidence="1" type="ORF">B4119_1377</name>
</gene>
<proteinExistence type="predicted"/>
<dbReference type="Proteomes" id="UP000075455">
    <property type="component" value="Unassembled WGS sequence"/>
</dbReference>
<dbReference type="Pfam" id="PF10941">
    <property type="entry name" value="DUF2620"/>
    <property type="match status" value="1"/>
</dbReference>
<dbReference type="RefSeq" id="WP_235605526.1">
    <property type="nucleotide sequence ID" value="NZ_LQYS01000013.1"/>
</dbReference>
<dbReference type="InterPro" id="IPR021238">
    <property type="entry name" value="DUF2620"/>
</dbReference>
<evidence type="ECO:0000313" key="2">
    <source>
        <dbReference type="Proteomes" id="UP000075455"/>
    </source>
</evidence>
<dbReference type="STRING" id="81408.B4119_1377"/>
<evidence type="ECO:0008006" key="3">
    <source>
        <dbReference type="Google" id="ProtNLM"/>
    </source>
</evidence>
<protein>
    <recommendedName>
        <fullName evidence="3">DUF2620 domain-containing protein</fullName>
    </recommendedName>
</protein>
<sequence length="124" mass="13147">MAFIMIRIVIGGQVEKVEIEALVKKFSGGQVQTMIKSDLEAAMAIKSGEADYYFGACHTGGGGALAMAIALLGKQRCATISMPGQPPTKDKVEEAVAQGAKAFGFTGDHKEKAVQYLIEALLKR</sequence>
<name>A0A150M3F7_9BACL</name>
<dbReference type="AlphaFoldDB" id="A0A150M3F7"/>
<evidence type="ECO:0000313" key="1">
    <source>
        <dbReference type="EMBL" id="KYD19120.1"/>
    </source>
</evidence>
<organism evidence="1 2">
    <name type="scientific">Saccharococcus caldoxylosilyticus</name>
    <dbReference type="NCBI Taxonomy" id="81408"/>
    <lineage>
        <taxon>Bacteria</taxon>
        <taxon>Bacillati</taxon>
        <taxon>Bacillota</taxon>
        <taxon>Bacilli</taxon>
        <taxon>Bacillales</taxon>
        <taxon>Anoxybacillaceae</taxon>
        <taxon>Saccharococcus</taxon>
    </lineage>
</organism>
<comment type="caution">
    <text evidence="1">The sequence shown here is derived from an EMBL/GenBank/DDBJ whole genome shotgun (WGS) entry which is preliminary data.</text>
</comment>
<accession>A0A150M3F7</accession>
<reference evidence="1 2" key="1">
    <citation type="submission" date="2016-01" db="EMBL/GenBank/DDBJ databases">
        <title>Draft Genome Sequences of Seven Thermophilic Sporeformers Isolated from Foods.</title>
        <authorList>
            <person name="Berendsen E.M."/>
            <person name="Wells-Bennik M.H."/>
            <person name="Krawcyk A.O."/>
            <person name="De Jong A."/>
            <person name="Holsappel S."/>
            <person name="Eijlander R.T."/>
            <person name="Kuipers O.P."/>
        </authorList>
    </citation>
    <scope>NUCLEOTIDE SEQUENCE [LARGE SCALE GENOMIC DNA]</scope>
    <source>
        <strain evidence="1 2">B4119</strain>
    </source>
</reference>